<dbReference type="PANTHER" id="PTHR31845:SF39">
    <property type="entry name" value="TRANSCRIPTION FACTOR PBCR-RELATED"/>
    <property type="match status" value="1"/>
</dbReference>
<feature type="region of interest" description="Disordered" evidence="8">
    <location>
        <begin position="767"/>
        <end position="797"/>
    </location>
</feature>
<accession>A0AAD9MFJ6</accession>
<protein>
    <recommendedName>
        <fullName evidence="9">Zn(2)-C6 fungal-type domain-containing protein</fullName>
    </recommendedName>
</protein>
<evidence type="ECO:0000313" key="11">
    <source>
        <dbReference type="Proteomes" id="UP001217918"/>
    </source>
</evidence>
<feature type="region of interest" description="Disordered" evidence="8">
    <location>
        <begin position="259"/>
        <end position="287"/>
    </location>
</feature>
<dbReference type="GO" id="GO:0006351">
    <property type="term" value="P:DNA-templated transcription"/>
    <property type="evidence" value="ECO:0007669"/>
    <property type="project" value="InterPro"/>
</dbReference>
<keyword evidence="7" id="KW-0539">Nucleus</keyword>
<evidence type="ECO:0000256" key="1">
    <source>
        <dbReference type="ARBA" id="ARBA00004123"/>
    </source>
</evidence>
<dbReference type="PROSITE" id="PS00463">
    <property type="entry name" value="ZN2_CY6_FUNGAL_1"/>
    <property type="match status" value="1"/>
</dbReference>
<dbReference type="InterPro" id="IPR036864">
    <property type="entry name" value="Zn2-C6_fun-type_DNA-bd_sf"/>
</dbReference>
<reference evidence="10" key="1">
    <citation type="journal article" date="2023" name="Mol. Plant Microbe Interact.">
        <title>Elucidating the Obligate Nature and Biological Capacity of an Invasive Fungal Corn Pathogen.</title>
        <authorList>
            <person name="MacCready J.S."/>
            <person name="Roggenkamp E.M."/>
            <person name="Gdanetz K."/>
            <person name="Chilvers M.I."/>
        </authorList>
    </citation>
    <scope>NUCLEOTIDE SEQUENCE</scope>
    <source>
        <strain evidence="10">PM02</strain>
    </source>
</reference>
<dbReference type="PANTHER" id="PTHR31845">
    <property type="entry name" value="FINGER DOMAIN PROTEIN, PUTATIVE-RELATED"/>
    <property type="match status" value="1"/>
</dbReference>
<dbReference type="Proteomes" id="UP001217918">
    <property type="component" value="Unassembled WGS sequence"/>
</dbReference>
<dbReference type="GO" id="GO:0008270">
    <property type="term" value="F:zinc ion binding"/>
    <property type="evidence" value="ECO:0007669"/>
    <property type="project" value="InterPro"/>
</dbReference>
<dbReference type="GO" id="GO:0001216">
    <property type="term" value="F:DNA-binding transcription activator activity"/>
    <property type="evidence" value="ECO:0007669"/>
    <property type="project" value="UniProtKB-ARBA"/>
</dbReference>
<feature type="compositionally biased region" description="Basic and acidic residues" evidence="8">
    <location>
        <begin position="133"/>
        <end position="142"/>
    </location>
</feature>
<evidence type="ECO:0000256" key="3">
    <source>
        <dbReference type="ARBA" id="ARBA00022833"/>
    </source>
</evidence>
<evidence type="ECO:0000313" key="10">
    <source>
        <dbReference type="EMBL" id="KAK2073140.1"/>
    </source>
</evidence>
<evidence type="ECO:0000259" key="9">
    <source>
        <dbReference type="PROSITE" id="PS50048"/>
    </source>
</evidence>
<feature type="compositionally biased region" description="Basic and acidic residues" evidence="8">
    <location>
        <begin position="626"/>
        <end position="644"/>
    </location>
</feature>
<dbReference type="Pfam" id="PF00172">
    <property type="entry name" value="Zn_clus"/>
    <property type="match status" value="1"/>
</dbReference>
<evidence type="ECO:0000256" key="4">
    <source>
        <dbReference type="ARBA" id="ARBA00023015"/>
    </source>
</evidence>
<feature type="compositionally biased region" description="Low complexity" evidence="8">
    <location>
        <begin position="73"/>
        <end position="95"/>
    </location>
</feature>
<name>A0AAD9MFJ6_9PEZI</name>
<keyword evidence="3" id="KW-0862">Zinc</keyword>
<dbReference type="SUPFAM" id="SSF57701">
    <property type="entry name" value="Zn2/Cys6 DNA-binding domain"/>
    <property type="match status" value="1"/>
</dbReference>
<dbReference type="SMART" id="SM00066">
    <property type="entry name" value="GAL4"/>
    <property type="match status" value="1"/>
</dbReference>
<dbReference type="GO" id="GO:0005634">
    <property type="term" value="C:nucleus"/>
    <property type="evidence" value="ECO:0007669"/>
    <property type="project" value="UniProtKB-SubCell"/>
</dbReference>
<feature type="region of interest" description="Disordered" evidence="8">
    <location>
        <begin position="818"/>
        <end position="849"/>
    </location>
</feature>
<comment type="caution">
    <text evidence="10">The sequence shown here is derived from an EMBL/GenBank/DDBJ whole genome shotgun (WGS) entry which is preliminary data.</text>
</comment>
<keyword evidence="11" id="KW-1185">Reference proteome</keyword>
<feature type="compositionally biased region" description="Gly residues" evidence="8">
    <location>
        <begin position="209"/>
        <end position="220"/>
    </location>
</feature>
<keyword evidence="4" id="KW-0805">Transcription regulation</keyword>
<feature type="compositionally biased region" description="Polar residues" evidence="8">
    <location>
        <begin position="818"/>
        <end position="848"/>
    </location>
</feature>
<proteinExistence type="predicted"/>
<comment type="subcellular location">
    <subcellularLocation>
        <location evidence="1">Nucleus</location>
    </subcellularLocation>
</comment>
<dbReference type="GO" id="GO:0000976">
    <property type="term" value="F:transcription cis-regulatory region binding"/>
    <property type="evidence" value="ECO:0007669"/>
    <property type="project" value="TreeGrafter"/>
</dbReference>
<organism evidence="10 11">
    <name type="scientific">Phyllachora maydis</name>
    <dbReference type="NCBI Taxonomy" id="1825666"/>
    <lineage>
        <taxon>Eukaryota</taxon>
        <taxon>Fungi</taxon>
        <taxon>Dikarya</taxon>
        <taxon>Ascomycota</taxon>
        <taxon>Pezizomycotina</taxon>
        <taxon>Sordariomycetes</taxon>
        <taxon>Sordariomycetidae</taxon>
        <taxon>Phyllachorales</taxon>
        <taxon>Phyllachoraceae</taxon>
        <taxon>Phyllachora</taxon>
    </lineage>
</organism>
<dbReference type="InterPro" id="IPR007219">
    <property type="entry name" value="XnlR_reg_dom"/>
</dbReference>
<feature type="region of interest" description="Disordered" evidence="8">
    <location>
        <begin position="626"/>
        <end position="646"/>
    </location>
</feature>
<keyword evidence="2" id="KW-0479">Metal-binding</keyword>
<dbReference type="InterPro" id="IPR001138">
    <property type="entry name" value="Zn2Cys6_DnaBD"/>
</dbReference>
<evidence type="ECO:0000256" key="7">
    <source>
        <dbReference type="ARBA" id="ARBA00023242"/>
    </source>
</evidence>
<dbReference type="Gene3D" id="4.10.240.10">
    <property type="entry name" value="Zn(2)-C6 fungal-type DNA-binding domain"/>
    <property type="match status" value="1"/>
</dbReference>
<dbReference type="InterPro" id="IPR051089">
    <property type="entry name" value="prtT"/>
</dbReference>
<sequence length="1013" mass="107828">MESTLDPRLRDNADGEVVPASAAPATSGAASIDATKHDHGLYQRPLPPQSATSPSHQHHQLAPGHTNPLTPYTTSSTAFSPRTPSSTAPTPLPATGHVNHGHHLAQQAQAQAPYHADSSGLGDDGTPEAPGPDGHDPKKPRACESCRGLKVRCDPDPADPEGPCKRCAKAGRACVVTQPTRKRQKKTDSRVAELEKKIDALTASLHATRGGGAAGVGGAPTGNAPSTGGAGAAGGTVRDDKTGASAGAYGLSVMARDWAAQARDQGQKPARPPAAQSTKASFPPIELDPKIYQPPMVMAGQKRKFTETRDTTGDDLRDATAALPPSGISPEYSDVVDRGIISMSLAGELFARYTERMMEHLPGVVFAPESTVSEVRKTKPILFLSIMAAAASEMPVLQRQLNKELMQIIAEKVVVVGEKSLELVQTIQVATIWYWPPEHFEELKFYSLVHMAAIMAIELGLGRKKQNRAGFRKNMLPYSWKDSPWKKQPPADPTDIECRRAWLTCYFLATNTSMALHRPNLIRWTPFTQECIDILESSPEAAPTDKYLCQLVWTHKLSEDVGVQFSMDDPEANINIADPRTQYALKGFERELERHSASIPAELQQPTLRLSFHVLSLYMHESATQHELMEDRPSQPHESLRDSLETNPPLTPAHISAISACLAAVDGIFDVFLSMDVDKIRCLPIFNFVRVAYAVVILIKLYFTASSTTSELGKVINKDEMKVEQHIENLLDKFRATAADDKSRPAAKFLVILVMLRSWFQKQSQGAQPQEDGFARAASASNCDNKDGTAASSQAEFNNRSTANAGLQLLSEIATSNNQGSAGSNRLASDMWWSSGSNGNPTATNNGGRPQPAQPFMYNVAETAGTSSNPATDGSMSGAGTGVAALGGQPWLGGAFTSDFDYSTMADGLQQVVDMTMAGMADGSFGYGLENSMGLVMNQAPWMPSLMMGMPLDEALAAFSAGTSGGASPAPPAAVGVPPASDVGSGVVAAGNAAAAAPLPVQTSGGASGGYKL</sequence>
<dbReference type="GO" id="GO:0000981">
    <property type="term" value="F:DNA-binding transcription factor activity, RNA polymerase II-specific"/>
    <property type="evidence" value="ECO:0007669"/>
    <property type="project" value="InterPro"/>
</dbReference>
<dbReference type="CDD" id="cd00067">
    <property type="entry name" value="GAL4"/>
    <property type="match status" value="1"/>
</dbReference>
<gene>
    <name evidence="10" type="ORF">P8C59_007443</name>
</gene>
<dbReference type="EMBL" id="JAQQPM010000006">
    <property type="protein sequence ID" value="KAK2073140.1"/>
    <property type="molecule type" value="Genomic_DNA"/>
</dbReference>
<feature type="region of interest" description="Disordered" evidence="8">
    <location>
        <begin position="1"/>
        <end position="142"/>
    </location>
</feature>
<keyword evidence="6" id="KW-0804">Transcription</keyword>
<feature type="compositionally biased region" description="Basic and acidic residues" evidence="8">
    <location>
        <begin position="1"/>
        <end position="13"/>
    </location>
</feature>
<feature type="compositionally biased region" description="Low complexity" evidence="8">
    <location>
        <begin position="20"/>
        <end position="33"/>
    </location>
</feature>
<dbReference type="CDD" id="cd12148">
    <property type="entry name" value="fungal_TF_MHR"/>
    <property type="match status" value="1"/>
</dbReference>
<dbReference type="AlphaFoldDB" id="A0AAD9MFJ6"/>
<keyword evidence="5" id="KW-0238">DNA-binding</keyword>
<evidence type="ECO:0000256" key="8">
    <source>
        <dbReference type="SAM" id="MobiDB-lite"/>
    </source>
</evidence>
<feature type="domain" description="Zn(2)-C6 fungal-type" evidence="9">
    <location>
        <begin position="142"/>
        <end position="176"/>
    </location>
</feature>
<dbReference type="Pfam" id="PF04082">
    <property type="entry name" value="Fungal_trans"/>
    <property type="match status" value="1"/>
</dbReference>
<dbReference type="FunFam" id="4.10.240.10:FF:000003">
    <property type="entry name" value="C6 transcription factor (Leu3)"/>
    <property type="match status" value="1"/>
</dbReference>
<evidence type="ECO:0000256" key="2">
    <source>
        <dbReference type="ARBA" id="ARBA00022723"/>
    </source>
</evidence>
<feature type="region of interest" description="Disordered" evidence="8">
    <location>
        <begin position="208"/>
        <end position="238"/>
    </location>
</feature>
<evidence type="ECO:0000256" key="6">
    <source>
        <dbReference type="ARBA" id="ARBA00023163"/>
    </source>
</evidence>
<dbReference type="PROSITE" id="PS50048">
    <property type="entry name" value="ZN2_CY6_FUNGAL_2"/>
    <property type="match status" value="1"/>
</dbReference>
<evidence type="ECO:0000256" key="5">
    <source>
        <dbReference type="ARBA" id="ARBA00023125"/>
    </source>
</evidence>